<organism evidence="2">
    <name type="scientific">Trypanosoma congolense (strain IL3000)</name>
    <dbReference type="NCBI Taxonomy" id="1068625"/>
    <lineage>
        <taxon>Eukaryota</taxon>
        <taxon>Discoba</taxon>
        <taxon>Euglenozoa</taxon>
        <taxon>Kinetoplastea</taxon>
        <taxon>Metakinetoplastina</taxon>
        <taxon>Trypanosomatida</taxon>
        <taxon>Trypanosomatidae</taxon>
        <taxon>Trypanosoma</taxon>
        <taxon>Nannomonas</taxon>
    </lineage>
</organism>
<keyword evidence="1" id="KW-1133">Transmembrane helix</keyword>
<evidence type="ECO:0000256" key="1">
    <source>
        <dbReference type="SAM" id="Phobius"/>
    </source>
</evidence>
<sequence length="113" mass="12247">MIRGGEKNIAMQSSVLCAFGISLHGACLFHLLLSMLPMHVVAVLSVGVVEGCVAAGGFSFLFGMILFSPLVKPSILWPWSSSAFFSPLLVLLFCRFPNPYPAPRMRSTRGDDN</sequence>
<feature type="transmembrane region" description="Helical" evidence="1">
    <location>
        <begin position="12"/>
        <end position="33"/>
    </location>
</feature>
<dbReference type="AlphaFoldDB" id="G0URF2"/>
<keyword evidence="1" id="KW-0812">Transmembrane</keyword>
<name>G0URF2_TRYCI</name>
<dbReference type="EMBL" id="HE575321">
    <property type="protein sequence ID" value="CCC91964.1"/>
    <property type="molecule type" value="Genomic_DNA"/>
</dbReference>
<keyword evidence="1" id="KW-0472">Membrane</keyword>
<reference evidence="2" key="1">
    <citation type="journal article" date="2012" name="Proc. Natl. Acad. Sci. U.S.A.">
        <title>Antigenic diversity is generated by distinct evolutionary mechanisms in African trypanosome species.</title>
        <authorList>
            <person name="Jackson A.P."/>
            <person name="Berry A."/>
            <person name="Aslett M."/>
            <person name="Allison H.C."/>
            <person name="Burton P."/>
            <person name="Vavrova-Anderson J."/>
            <person name="Brown R."/>
            <person name="Browne H."/>
            <person name="Corton N."/>
            <person name="Hauser H."/>
            <person name="Gamble J."/>
            <person name="Gilderthorp R."/>
            <person name="Marcello L."/>
            <person name="McQuillan J."/>
            <person name="Otto T.D."/>
            <person name="Quail M.A."/>
            <person name="Sanders M.J."/>
            <person name="van Tonder A."/>
            <person name="Ginger M.L."/>
            <person name="Field M.C."/>
            <person name="Barry J.D."/>
            <person name="Hertz-Fowler C."/>
            <person name="Berriman M."/>
        </authorList>
    </citation>
    <scope>NUCLEOTIDE SEQUENCE</scope>
    <source>
        <strain evidence="2">IL3000</strain>
    </source>
</reference>
<proteinExistence type="predicted"/>
<evidence type="ECO:0000313" key="2">
    <source>
        <dbReference type="EMBL" id="CCC91964.1"/>
    </source>
</evidence>
<feature type="transmembrane region" description="Helical" evidence="1">
    <location>
        <begin position="76"/>
        <end position="96"/>
    </location>
</feature>
<accession>G0URF2</accession>
<gene>
    <name evidence="2" type="ORF">TCIL3000_8_1830</name>
</gene>
<protein>
    <submittedName>
        <fullName evidence="2">Uncharacterized protein</fullName>
    </submittedName>
</protein>
<feature type="transmembrane region" description="Helical" evidence="1">
    <location>
        <begin position="40"/>
        <end position="70"/>
    </location>
</feature>